<feature type="transmembrane region" description="Helical" evidence="2">
    <location>
        <begin position="145"/>
        <end position="164"/>
    </location>
</feature>
<evidence type="ECO:0000313" key="4">
    <source>
        <dbReference type="Proteomes" id="UP000054166"/>
    </source>
</evidence>
<keyword evidence="2" id="KW-0472">Membrane</keyword>
<dbReference type="Proteomes" id="UP000054166">
    <property type="component" value="Unassembled WGS sequence"/>
</dbReference>
<gene>
    <name evidence="3" type="ORF">PILCRDRAFT_337125</name>
</gene>
<proteinExistence type="predicted"/>
<sequence length="260" mass="28326">MPTTTGTSQHDRKTASASSSKPIPAWLPISLLAVTTVALAVPIVLLRRQRSNALLNTFPPRRAGDPSSLASRFTPIPNIPPSNVTATQWPPPRRRSGGTTSFQGSRLTLPSSSASSVLTAVESDEFNDRPMSNDEFNAPLYTAKAFGIATLIVAVCASAAVWSVKTSLDVKDTREFGDRTRDAVIKQLPYLSHRIYRRPNSDSEASSSAPNSDVDTEWKWTEADERLNKALDEGGPSAWAEALVAELEHEERRLKNDQNA</sequence>
<accession>A0A0C3G092</accession>
<evidence type="ECO:0000313" key="3">
    <source>
        <dbReference type="EMBL" id="KIM85554.1"/>
    </source>
</evidence>
<evidence type="ECO:0000256" key="1">
    <source>
        <dbReference type="SAM" id="MobiDB-lite"/>
    </source>
</evidence>
<feature type="region of interest" description="Disordered" evidence="1">
    <location>
        <begin position="199"/>
        <end position="218"/>
    </location>
</feature>
<feature type="compositionally biased region" description="Low complexity" evidence="1">
    <location>
        <begin position="202"/>
        <end position="213"/>
    </location>
</feature>
<dbReference type="EMBL" id="KN832984">
    <property type="protein sequence ID" value="KIM85554.1"/>
    <property type="molecule type" value="Genomic_DNA"/>
</dbReference>
<dbReference type="AlphaFoldDB" id="A0A0C3G092"/>
<feature type="region of interest" description="Disordered" evidence="1">
    <location>
        <begin position="56"/>
        <end position="110"/>
    </location>
</feature>
<evidence type="ECO:0000256" key="2">
    <source>
        <dbReference type="SAM" id="Phobius"/>
    </source>
</evidence>
<keyword evidence="2" id="KW-1133">Transmembrane helix</keyword>
<keyword evidence="4" id="KW-1185">Reference proteome</keyword>
<dbReference type="InParanoid" id="A0A0C3G092"/>
<feature type="transmembrane region" description="Helical" evidence="2">
    <location>
        <begin position="25"/>
        <end position="46"/>
    </location>
</feature>
<dbReference type="HOGENOM" id="CLU_077466_0_0_1"/>
<keyword evidence="2" id="KW-0812">Transmembrane</keyword>
<name>A0A0C3G092_PILCF</name>
<dbReference type="STRING" id="765440.A0A0C3G092"/>
<feature type="region of interest" description="Disordered" evidence="1">
    <location>
        <begin position="1"/>
        <end position="21"/>
    </location>
</feature>
<dbReference type="OrthoDB" id="5346979at2759"/>
<organism evidence="3 4">
    <name type="scientific">Piloderma croceum (strain F 1598)</name>
    <dbReference type="NCBI Taxonomy" id="765440"/>
    <lineage>
        <taxon>Eukaryota</taxon>
        <taxon>Fungi</taxon>
        <taxon>Dikarya</taxon>
        <taxon>Basidiomycota</taxon>
        <taxon>Agaricomycotina</taxon>
        <taxon>Agaricomycetes</taxon>
        <taxon>Agaricomycetidae</taxon>
        <taxon>Atheliales</taxon>
        <taxon>Atheliaceae</taxon>
        <taxon>Piloderma</taxon>
    </lineage>
</organism>
<reference evidence="4" key="2">
    <citation type="submission" date="2015-01" db="EMBL/GenBank/DDBJ databases">
        <title>Evolutionary Origins and Diversification of the Mycorrhizal Mutualists.</title>
        <authorList>
            <consortium name="DOE Joint Genome Institute"/>
            <consortium name="Mycorrhizal Genomics Consortium"/>
            <person name="Kohler A."/>
            <person name="Kuo A."/>
            <person name="Nagy L.G."/>
            <person name="Floudas D."/>
            <person name="Copeland A."/>
            <person name="Barry K.W."/>
            <person name="Cichocki N."/>
            <person name="Veneault-Fourrey C."/>
            <person name="LaButti K."/>
            <person name="Lindquist E.A."/>
            <person name="Lipzen A."/>
            <person name="Lundell T."/>
            <person name="Morin E."/>
            <person name="Murat C."/>
            <person name="Riley R."/>
            <person name="Ohm R."/>
            <person name="Sun H."/>
            <person name="Tunlid A."/>
            <person name="Henrissat B."/>
            <person name="Grigoriev I.V."/>
            <person name="Hibbett D.S."/>
            <person name="Martin F."/>
        </authorList>
    </citation>
    <scope>NUCLEOTIDE SEQUENCE [LARGE SCALE GENOMIC DNA]</scope>
    <source>
        <strain evidence="4">F 1598</strain>
    </source>
</reference>
<reference evidence="3 4" key="1">
    <citation type="submission" date="2014-04" db="EMBL/GenBank/DDBJ databases">
        <authorList>
            <consortium name="DOE Joint Genome Institute"/>
            <person name="Kuo A."/>
            <person name="Tarkka M."/>
            <person name="Buscot F."/>
            <person name="Kohler A."/>
            <person name="Nagy L.G."/>
            <person name="Floudas D."/>
            <person name="Copeland A."/>
            <person name="Barry K.W."/>
            <person name="Cichocki N."/>
            <person name="Veneault-Fourrey C."/>
            <person name="LaButti K."/>
            <person name="Lindquist E.A."/>
            <person name="Lipzen A."/>
            <person name="Lundell T."/>
            <person name="Morin E."/>
            <person name="Murat C."/>
            <person name="Sun H."/>
            <person name="Tunlid A."/>
            <person name="Henrissat B."/>
            <person name="Grigoriev I.V."/>
            <person name="Hibbett D.S."/>
            <person name="Martin F."/>
            <person name="Nordberg H.P."/>
            <person name="Cantor M.N."/>
            <person name="Hua S.X."/>
        </authorList>
    </citation>
    <scope>NUCLEOTIDE SEQUENCE [LARGE SCALE GENOMIC DNA]</scope>
    <source>
        <strain evidence="3 4">F 1598</strain>
    </source>
</reference>
<evidence type="ECO:0008006" key="5">
    <source>
        <dbReference type="Google" id="ProtNLM"/>
    </source>
</evidence>
<protein>
    <recommendedName>
        <fullName evidence="5">Altered inheritance of mitochondria protein 11</fullName>
    </recommendedName>
</protein>